<organism evidence="1">
    <name type="scientific">uncultured Caudovirales phage</name>
    <dbReference type="NCBI Taxonomy" id="2100421"/>
    <lineage>
        <taxon>Viruses</taxon>
        <taxon>Duplodnaviria</taxon>
        <taxon>Heunggongvirae</taxon>
        <taxon>Uroviricota</taxon>
        <taxon>Caudoviricetes</taxon>
        <taxon>Peduoviridae</taxon>
        <taxon>Maltschvirus</taxon>
        <taxon>Maltschvirus maltsch</taxon>
    </lineage>
</organism>
<sequence length="366" mass="36339">MPILNVDINQVGQAGVFPAIIYILTNDTLDTINTTGYLNPIPHVFGVPLNEADVAFVTTKTSPSSSSTQVGLFGVVQSGGNWSLTMLSGSSSIILPTTADHIATYNDTMGTLTEDPATALTDGNLTASGDITSSEGNIISTQGNITASEGNITASGNITSTEGNITSTIGNIVATEGSVTAQDDITSTQGNITSTEGNITAPGGNITAQGDIVSTEAGITAIQGNITAGSNGQGGTFISYPGGSNSGTLVIAAANADAAYNTTISNGVMGQSTVYTLGDIGASTGGIVVATSTIGMKSVAGASVAGGGAAQTITDAFCTTSSNVIGNWNTHANAVTVQKIVPGNGSFVVTSSGDPGSSTFNYIIIN</sequence>
<reference evidence="1" key="1">
    <citation type="submission" date="2020-04" db="EMBL/GenBank/DDBJ databases">
        <authorList>
            <person name="Chiriac C."/>
            <person name="Salcher M."/>
            <person name="Ghai R."/>
            <person name="Kavagutti S V."/>
        </authorList>
    </citation>
    <scope>NUCLEOTIDE SEQUENCE</scope>
</reference>
<dbReference type="EMBL" id="LR796214">
    <property type="protein sequence ID" value="CAB4127703.1"/>
    <property type="molecule type" value="Genomic_DNA"/>
</dbReference>
<name>A0A6J5L3A6_9CAUD</name>
<accession>A0A6J5L3A6</accession>
<proteinExistence type="predicted"/>
<protein>
    <submittedName>
        <fullName evidence="1">Uncharacterized protein</fullName>
    </submittedName>
</protein>
<evidence type="ECO:0000313" key="1">
    <source>
        <dbReference type="EMBL" id="CAB4127703.1"/>
    </source>
</evidence>
<gene>
    <name evidence="1" type="ORF">UFOVP93_41</name>
</gene>